<keyword evidence="4" id="KW-1185">Reference proteome</keyword>
<protein>
    <submittedName>
        <fullName evidence="3">Uncharacterized protein</fullName>
    </submittedName>
</protein>
<evidence type="ECO:0000313" key="3">
    <source>
        <dbReference type="EMBL" id="KAK5626771.1"/>
    </source>
</evidence>
<keyword evidence="2" id="KW-1133">Transmembrane helix</keyword>
<keyword evidence="2" id="KW-0472">Membrane</keyword>
<dbReference type="EMBL" id="JAWHQM010000004">
    <property type="protein sequence ID" value="KAK5626771.1"/>
    <property type="molecule type" value="Genomic_DNA"/>
</dbReference>
<feature type="transmembrane region" description="Helical" evidence="2">
    <location>
        <begin position="245"/>
        <end position="266"/>
    </location>
</feature>
<gene>
    <name evidence="3" type="ORF">RRF57_002486</name>
</gene>
<feature type="transmembrane region" description="Helical" evidence="2">
    <location>
        <begin position="77"/>
        <end position="98"/>
    </location>
</feature>
<accession>A0AAN7UKE1</accession>
<comment type="caution">
    <text evidence="3">The sequence shown here is derived from an EMBL/GenBank/DDBJ whole genome shotgun (WGS) entry which is preliminary data.</text>
</comment>
<sequence length="297" mass="33255">MATTTTRPIRPRSQLENRVSSPGPSISLTRVIQPQTLHEPVPDSGGRTEETGDATQPARSSASSGQPPFWRQTLHKVINICSVLGVLLGLIFGIYAWVAQDKSIAIAKESELVTLALSCTDEKIKDTAVCQQFLDKYPDGPEISRRGNISVGNFYHEELQISQSVHMDFQYTAVYLALMNQLLQEQNTRFQSALDNTDPKQSRAQVGDIDEVVRGFLQDMKLVKRNLTMQRVAGVSHNSPASLMLLRFGWIPPLSFMAFLACVILYRADMDFVILLGICVFFFSLQDFWVNLRRSKG</sequence>
<feature type="compositionally biased region" description="Polar residues" evidence="1">
    <location>
        <begin position="14"/>
        <end position="36"/>
    </location>
</feature>
<proteinExistence type="predicted"/>
<dbReference type="AlphaFoldDB" id="A0AAN7UKE1"/>
<feature type="region of interest" description="Disordered" evidence="1">
    <location>
        <begin position="1"/>
        <end position="67"/>
    </location>
</feature>
<dbReference type="Proteomes" id="UP001305414">
    <property type="component" value="Unassembled WGS sequence"/>
</dbReference>
<reference evidence="3 4" key="1">
    <citation type="submission" date="2023-10" db="EMBL/GenBank/DDBJ databases">
        <title>Draft genome sequence of Xylaria bambusicola isolate GMP-LS, the root and basal stem rot pathogen of sugarcane in Indonesia.</title>
        <authorList>
            <person name="Selvaraj P."/>
            <person name="Muralishankar V."/>
            <person name="Muruganantham S."/>
            <person name="Sp S."/>
            <person name="Haryani S."/>
            <person name="Lau K.J.X."/>
            <person name="Naqvi N.I."/>
        </authorList>
    </citation>
    <scope>NUCLEOTIDE SEQUENCE [LARGE SCALE GENOMIC DNA]</scope>
    <source>
        <strain evidence="3">GMP-LS</strain>
    </source>
</reference>
<evidence type="ECO:0000256" key="1">
    <source>
        <dbReference type="SAM" id="MobiDB-lite"/>
    </source>
</evidence>
<organism evidence="3 4">
    <name type="scientific">Xylaria bambusicola</name>
    <dbReference type="NCBI Taxonomy" id="326684"/>
    <lineage>
        <taxon>Eukaryota</taxon>
        <taxon>Fungi</taxon>
        <taxon>Dikarya</taxon>
        <taxon>Ascomycota</taxon>
        <taxon>Pezizomycotina</taxon>
        <taxon>Sordariomycetes</taxon>
        <taxon>Xylariomycetidae</taxon>
        <taxon>Xylariales</taxon>
        <taxon>Xylariaceae</taxon>
        <taxon>Xylaria</taxon>
    </lineage>
</organism>
<keyword evidence="2" id="KW-0812">Transmembrane</keyword>
<evidence type="ECO:0000313" key="4">
    <source>
        <dbReference type="Proteomes" id="UP001305414"/>
    </source>
</evidence>
<feature type="compositionally biased region" description="Polar residues" evidence="1">
    <location>
        <begin position="53"/>
        <end position="66"/>
    </location>
</feature>
<feature type="transmembrane region" description="Helical" evidence="2">
    <location>
        <begin position="272"/>
        <end position="292"/>
    </location>
</feature>
<evidence type="ECO:0000256" key="2">
    <source>
        <dbReference type="SAM" id="Phobius"/>
    </source>
</evidence>
<name>A0AAN7UKE1_9PEZI</name>